<dbReference type="CDD" id="cd01949">
    <property type="entry name" value="GGDEF"/>
    <property type="match status" value="1"/>
</dbReference>
<reference evidence="10" key="1">
    <citation type="journal article" date="2014" name="Int. J. Syst. Evol. Microbiol.">
        <title>Complete genome sequence of Corynebacterium casei LMG S-19264T (=DSM 44701T), isolated from a smear-ripened cheese.</title>
        <authorList>
            <consortium name="US DOE Joint Genome Institute (JGI-PGF)"/>
            <person name="Walter F."/>
            <person name="Albersmeier A."/>
            <person name="Kalinowski J."/>
            <person name="Ruckert C."/>
        </authorList>
    </citation>
    <scope>NUCLEOTIDE SEQUENCE</scope>
    <source>
        <strain evidence="10">CCM 7684</strain>
    </source>
</reference>
<dbReference type="PANTHER" id="PTHR45138">
    <property type="entry name" value="REGULATORY COMPONENTS OF SENSORY TRANSDUCTION SYSTEM"/>
    <property type="match status" value="1"/>
</dbReference>
<evidence type="ECO:0000259" key="9">
    <source>
        <dbReference type="PROSITE" id="PS50887"/>
    </source>
</evidence>
<feature type="transmembrane region" description="Helical" evidence="8">
    <location>
        <begin position="101"/>
        <end position="121"/>
    </location>
</feature>
<organism evidence="10 11">
    <name type="scientific">Agaricicola taiwanensis</name>
    <dbReference type="NCBI Taxonomy" id="591372"/>
    <lineage>
        <taxon>Bacteria</taxon>
        <taxon>Pseudomonadati</taxon>
        <taxon>Pseudomonadota</taxon>
        <taxon>Alphaproteobacteria</taxon>
        <taxon>Rhodobacterales</taxon>
        <taxon>Paracoccaceae</taxon>
        <taxon>Agaricicola</taxon>
    </lineage>
</organism>
<name>A0A8J2YMX8_9RHOB</name>
<evidence type="ECO:0000256" key="5">
    <source>
        <dbReference type="ARBA" id="ARBA00022989"/>
    </source>
</evidence>
<comment type="subcellular location">
    <subcellularLocation>
        <location evidence="1">Cell membrane</location>
        <topology evidence="1">Multi-pass membrane protein</topology>
    </subcellularLocation>
</comment>
<evidence type="ECO:0000256" key="3">
    <source>
        <dbReference type="ARBA" id="ARBA00022475"/>
    </source>
</evidence>
<feature type="transmembrane region" description="Helical" evidence="8">
    <location>
        <begin position="39"/>
        <end position="58"/>
    </location>
</feature>
<dbReference type="Gene3D" id="3.30.70.270">
    <property type="match status" value="1"/>
</dbReference>
<proteinExistence type="predicted"/>
<dbReference type="InterPro" id="IPR029787">
    <property type="entry name" value="Nucleotide_cyclase"/>
</dbReference>
<evidence type="ECO:0000256" key="4">
    <source>
        <dbReference type="ARBA" id="ARBA00022692"/>
    </source>
</evidence>
<reference evidence="10" key="2">
    <citation type="submission" date="2020-09" db="EMBL/GenBank/DDBJ databases">
        <authorList>
            <person name="Sun Q."/>
            <person name="Sedlacek I."/>
        </authorList>
    </citation>
    <scope>NUCLEOTIDE SEQUENCE</scope>
    <source>
        <strain evidence="10">CCM 7684</strain>
    </source>
</reference>
<dbReference type="AlphaFoldDB" id="A0A8J2YMX8"/>
<sequence length="362" mass="38479">MTSAELFHSFLNSLGIMSLLGLGYGILIRRGLGPRITCALAGCLFGFGAVFSMWQPIMMADGLFVDLRTLFVGSAGAFLGPIGACIAALLAIGARVMKGGVGMYAGIGTILIAWAMGFLWARVVRTDRADLPRLLLLGVMISASLSAWFLLPGPARNALLSEPAVFVAAFNAIGAVIFGAVIDRERQLSKRETRLFNEAGTDALTGLLNRRSLQDRFIPIGEASSGKALLVIDLDHFKAINDSFGHAVGDEILRMVAQVLRRTVRSGDLVARMGGEEFVVVLADTSREAARSAADRIRAEIEAACLSADLPELTVTTSVGGFWADGRISLDTGLRLADAALYEAKAMGRNTVKFSQKQALAA</sequence>
<evidence type="ECO:0000313" key="11">
    <source>
        <dbReference type="Proteomes" id="UP000602745"/>
    </source>
</evidence>
<keyword evidence="3" id="KW-1003">Cell membrane</keyword>
<protein>
    <recommendedName>
        <fullName evidence="2">diguanylate cyclase</fullName>
        <ecNumber evidence="2">2.7.7.65</ecNumber>
    </recommendedName>
</protein>
<evidence type="ECO:0000256" key="8">
    <source>
        <dbReference type="SAM" id="Phobius"/>
    </source>
</evidence>
<evidence type="ECO:0000256" key="6">
    <source>
        <dbReference type="ARBA" id="ARBA00023136"/>
    </source>
</evidence>
<dbReference type="SMART" id="SM00267">
    <property type="entry name" value="GGDEF"/>
    <property type="match status" value="1"/>
</dbReference>
<dbReference type="InterPro" id="IPR011620">
    <property type="entry name" value="Sig_transdc_His_kinase_LytS_TM"/>
</dbReference>
<feature type="transmembrane region" description="Helical" evidence="8">
    <location>
        <begin position="6"/>
        <end position="27"/>
    </location>
</feature>
<feature type="transmembrane region" description="Helical" evidence="8">
    <location>
        <begin position="133"/>
        <end position="151"/>
    </location>
</feature>
<dbReference type="PROSITE" id="PS50887">
    <property type="entry name" value="GGDEF"/>
    <property type="match status" value="1"/>
</dbReference>
<dbReference type="EMBL" id="BMCP01000007">
    <property type="protein sequence ID" value="GGE54057.1"/>
    <property type="molecule type" value="Genomic_DNA"/>
</dbReference>
<keyword evidence="4 8" id="KW-0812">Transmembrane</keyword>
<gene>
    <name evidence="10" type="ORF">GCM10007276_33930</name>
</gene>
<comment type="caution">
    <text evidence="10">The sequence shown here is derived from an EMBL/GenBank/DDBJ whole genome shotgun (WGS) entry which is preliminary data.</text>
</comment>
<dbReference type="Proteomes" id="UP000602745">
    <property type="component" value="Unassembled WGS sequence"/>
</dbReference>
<dbReference type="GO" id="GO:0005886">
    <property type="term" value="C:plasma membrane"/>
    <property type="evidence" value="ECO:0007669"/>
    <property type="project" value="UniProtKB-SubCell"/>
</dbReference>
<dbReference type="GO" id="GO:0071555">
    <property type="term" value="P:cell wall organization"/>
    <property type="evidence" value="ECO:0007669"/>
    <property type="project" value="InterPro"/>
</dbReference>
<comment type="catalytic activity">
    <reaction evidence="7">
        <text>2 GTP = 3',3'-c-di-GMP + 2 diphosphate</text>
        <dbReference type="Rhea" id="RHEA:24898"/>
        <dbReference type="ChEBI" id="CHEBI:33019"/>
        <dbReference type="ChEBI" id="CHEBI:37565"/>
        <dbReference type="ChEBI" id="CHEBI:58805"/>
        <dbReference type="EC" id="2.7.7.65"/>
    </reaction>
</comment>
<dbReference type="NCBIfam" id="TIGR00254">
    <property type="entry name" value="GGDEF"/>
    <property type="match status" value="1"/>
</dbReference>
<dbReference type="FunFam" id="3.30.70.270:FF:000001">
    <property type="entry name" value="Diguanylate cyclase domain protein"/>
    <property type="match status" value="1"/>
</dbReference>
<dbReference type="GO" id="GO:0000155">
    <property type="term" value="F:phosphorelay sensor kinase activity"/>
    <property type="evidence" value="ECO:0007669"/>
    <property type="project" value="InterPro"/>
</dbReference>
<dbReference type="Pfam" id="PF00990">
    <property type="entry name" value="GGDEF"/>
    <property type="match status" value="1"/>
</dbReference>
<dbReference type="RefSeq" id="WP_188411019.1">
    <property type="nucleotide sequence ID" value="NZ_BMCP01000007.1"/>
</dbReference>
<accession>A0A8J2YMX8</accession>
<keyword evidence="6 8" id="KW-0472">Membrane</keyword>
<feature type="domain" description="GGDEF" evidence="9">
    <location>
        <begin position="225"/>
        <end position="357"/>
    </location>
</feature>
<dbReference type="InterPro" id="IPR000160">
    <property type="entry name" value="GGDEF_dom"/>
</dbReference>
<feature type="transmembrane region" description="Helical" evidence="8">
    <location>
        <begin position="70"/>
        <end position="94"/>
    </location>
</feature>
<dbReference type="Pfam" id="PF07694">
    <property type="entry name" value="5TM-5TMR_LYT"/>
    <property type="match status" value="1"/>
</dbReference>
<keyword evidence="11" id="KW-1185">Reference proteome</keyword>
<feature type="transmembrane region" description="Helical" evidence="8">
    <location>
        <begin position="163"/>
        <end position="182"/>
    </location>
</feature>
<keyword evidence="5 8" id="KW-1133">Transmembrane helix</keyword>
<evidence type="ECO:0000313" key="10">
    <source>
        <dbReference type="EMBL" id="GGE54057.1"/>
    </source>
</evidence>
<evidence type="ECO:0000256" key="1">
    <source>
        <dbReference type="ARBA" id="ARBA00004651"/>
    </source>
</evidence>
<dbReference type="InterPro" id="IPR050469">
    <property type="entry name" value="Diguanylate_Cyclase"/>
</dbReference>
<dbReference type="GO" id="GO:0052621">
    <property type="term" value="F:diguanylate cyclase activity"/>
    <property type="evidence" value="ECO:0007669"/>
    <property type="project" value="UniProtKB-EC"/>
</dbReference>
<evidence type="ECO:0000256" key="7">
    <source>
        <dbReference type="ARBA" id="ARBA00034247"/>
    </source>
</evidence>
<dbReference type="InterPro" id="IPR043128">
    <property type="entry name" value="Rev_trsase/Diguanyl_cyclase"/>
</dbReference>
<evidence type="ECO:0000256" key="2">
    <source>
        <dbReference type="ARBA" id="ARBA00012528"/>
    </source>
</evidence>
<dbReference type="PANTHER" id="PTHR45138:SF9">
    <property type="entry name" value="DIGUANYLATE CYCLASE DGCM-RELATED"/>
    <property type="match status" value="1"/>
</dbReference>
<dbReference type="EC" id="2.7.7.65" evidence="2"/>
<dbReference type="SUPFAM" id="SSF55073">
    <property type="entry name" value="Nucleotide cyclase"/>
    <property type="match status" value="1"/>
</dbReference>